<dbReference type="Gene3D" id="2.40.128.600">
    <property type="match status" value="1"/>
</dbReference>
<feature type="chain" id="PRO_5011608541" evidence="1">
    <location>
        <begin position="33"/>
        <end position="537"/>
    </location>
</feature>
<dbReference type="InterPro" id="IPR012338">
    <property type="entry name" value="Beta-lactam/transpept-like"/>
</dbReference>
<gene>
    <name evidence="4" type="ORF">SAMN02982931_03479</name>
</gene>
<dbReference type="AlphaFoldDB" id="A0A1G6DJB1"/>
<evidence type="ECO:0000259" key="2">
    <source>
        <dbReference type="Pfam" id="PF00144"/>
    </source>
</evidence>
<dbReference type="InterPro" id="IPR001466">
    <property type="entry name" value="Beta-lactam-related"/>
</dbReference>
<dbReference type="PANTHER" id="PTHR46825">
    <property type="entry name" value="D-ALANYL-D-ALANINE-CARBOXYPEPTIDASE/ENDOPEPTIDASE AMPH"/>
    <property type="match status" value="1"/>
</dbReference>
<evidence type="ECO:0000256" key="1">
    <source>
        <dbReference type="SAM" id="SignalP"/>
    </source>
</evidence>
<keyword evidence="5" id="KW-1185">Reference proteome</keyword>
<keyword evidence="1" id="KW-0732">Signal</keyword>
<dbReference type="EMBL" id="FMXQ01000007">
    <property type="protein sequence ID" value="SDB45179.1"/>
    <property type="molecule type" value="Genomic_DNA"/>
</dbReference>
<evidence type="ECO:0000259" key="3">
    <source>
        <dbReference type="Pfam" id="PF11954"/>
    </source>
</evidence>
<dbReference type="InterPro" id="IPR050491">
    <property type="entry name" value="AmpC-like"/>
</dbReference>
<organism evidence="4 5">
    <name type="scientific">Bauldia litoralis</name>
    <dbReference type="NCBI Taxonomy" id="665467"/>
    <lineage>
        <taxon>Bacteria</taxon>
        <taxon>Pseudomonadati</taxon>
        <taxon>Pseudomonadota</taxon>
        <taxon>Alphaproteobacteria</taxon>
        <taxon>Hyphomicrobiales</taxon>
        <taxon>Kaistiaceae</taxon>
        <taxon>Bauldia</taxon>
    </lineage>
</organism>
<dbReference type="Pfam" id="PF00144">
    <property type="entry name" value="Beta-lactamase"/>
    <property type="match status" value="1"/>
</dbReference>
<proteinExistence type="predicted"/>
<reference evidence="4 5" key="1">
    <citation type="submission" date="2016-10" db="EMBL/GenBank/DDBJ databases">
        <authorList>
            <person name="de Groot N.N."/>
        </authorList>
    </citation>
    <scope>NUCLEOTIDE SEQUENCE [LARGE SCALE GENOMIC DNA]</scope>
    <source>
        <strain evidence="4 5">ATCC 35022</strain>
    </source>
</reference>
<evidence type="ECO:0000313" key="5">
    <source>
        <dbReference type="Proteomes" id="UP000199071"/>
    </source>
</evidence>
<dbReference type="RefSeq" id="WP_210185635.1">
    <property type="nucleotide sequence ID" value="NZ_FMXQ01000007.1"/>
</dbReference>
<dbReference type="Gene3D" id="3.40.710.10">
    <property type="entry name" value="DD-peptidase/beta-lactamase superfamily"/>
    <property type="match status" value="1"/>
</dbReference>
<dbReference type="STRING" id="665467.SAMN02982931_03479"/>
<dbReference type="Proteomes" id="UP000199071">
    <property type="component" value="Unassembled WGS sequence"/>
</dbReference>
<feature type="domain" description="Peptidase S12 Pab87-related C-terminal" evidence="3">
    <location>
        <begin position="437"/>
        <end position="513"/>
    </location>
</feature>
<sequence length="537" mass="56669">MVITISSRSPRLRPLAAAMILAAVPLAGPTLAQDAKPALLPAPVAPVPPLFDKAAIDTALGELDGIVEDAMARTGVPGIAVGVVYRDEVVYAKGFGVREIGKPGAIDPETVFMLASVSKPIASTIVAKLVGDGLIDWHDPVVEHNPDFALSDPYVTENATFVDLLSHRSGLRTGAGDLLEDLGFDRDYILARLDQQPLEPFRATYQYSNFGYTEGGIAAAVAAGMSWEDLADKVLFGPAAMTTASYRHADYLAHEDRARIHARLPDGTWVARYDRQPDAEAPAGGASASLNDMLRFVRLQLADGMLDGVRLIDEAALVSPHVPQVIPHEPRSAANRAGFYGLGWNVSYDDEGRSRISHSGAFNLGTATNVLLMPGEDLGVVTLTNGRPIGVAEAIGAAFVDVAQNGHQTVEWVSFIGGAFEQMDAAAAPAVDYSDVPADPTPARDLDAYAGTYQNSYYGPLTVSASGDTLSMTMGPEAAPTTFALSHFDGDTFSFETIGENANGLAGAIFDVDSGVPASGVVLDFYDVNGLGTFTRE</sequence>
<dbReference type="PANTHER" id="PTHR46825:SF15">
    <property type="entry name" value="BETA-LACTAMASE-RELATED DOMAIN-CONTAINING PROTEIN"/>
    <property type="match status" value="1"/>
</dbReference>
<protein>
    <submittedName>
        <fullName evidence="4">CubicO group peptidase, beta-lactamase class C family</fullName>
    </submittedName>
</protein>
<dbReference type="Pfam" id="PF11954">
    <property type="entry name" value="DUF3471"/>
    <property type="match status" value="1"/>
</dbReference>
<accession>A0A1G6DJB1</accession>
<name>A0A1G6DJB1_9HYPH</name>
<feature type="signal peptide" evidence="1">
    <location>
        <begin position="1"/>
        <end position="32"/>
    </location>
</feature>
<dbReference type="InterPro" id="IPR021860">
    <property type="entry name" value="Peptidase_S12_Pab87-rel_C"/>
</dbReference>
<dbReference type="SUPFAM" id="SSF56601">
    <property type="entry name" value="beta-lactamase/transpeptidase-like"/>
    <property type="match status" value="1"/>
</dbReference>
<feature type="domain" description="Beta-lactamase-related" evidence="2">
    <location>
        <begin position="63"/>
        <end position="391"/>
    </location>
</feature>
<evidence type="ECO:0000313" key="4">
    <source>
        <dbReference type="EMBL" id="SDB45179.1"/>
    </source>
</evidence>